<sequence length="38" mass="4202">MHQNPAWDSVNNAAVVSDESATSSFVINTNLNNRQIEQ</sequence>
<dbReference type="Proteomes" id="UP001152888">
    <property type="component" value="Unassembled WGS sequence"/>
</dbReference>
<name>A0A9P0P0K8_ACAOB</name>
<organism evidence="1 2">
    <name type="scientific">Acanthoscelides obtectus</name>
    <name type="common">Bean weevil</name>
    <name type="synonym">Bruchus obtectus</name>
    <dbReference type="NCBI Taxonomy" id="200917"/>
    <lineage>
        <taxon>Eukaryota</taxon>
        <taxon>Metazoa</taxon>
        <taxon>Ecdysozoa</taxon>
        <taxon>Arthropoda</taxon>
        <taxon>Hexapoda</taxon>
        <taxon>Insecta</taxon>
        <taxon>Pterygota</taxon>
        <taxon>Neoptera</taxon>
        <taxon>Endopterygota</taxon>
        <taxon>Coleoptera</taxon>
        <taxon>Polyphaga</taxon>
        <taxon>Cucujiformia</taxon>
        <taxon>Chrysomeloidea</taxon>
        <taxon>Chrysomelidae</taxon>
        <taxon>Bruchinae</taxon>
        <taxon>Bruchini</taxon>
        <taxon>Acanthoscelides</taxon>
    </lineage>
</organism>
<comment type="caution">
    <text evidence="1">The sequence shown here is derived from an EMBL/GenBank/DDBJ whole genome shotgun (WGS) entry which is preliminary data.</text>
</comment>
<dbReference type="AlphaFoldDB" id="A0A9P0P0K8"/>
<gene>
    <name evidence="1" type="ORF">ACAOBT_LOCUS3713</name>
</gene>
<reference evidence="1" key="1">
    <citation type="submission" date="2022-03" db="EMBL/GenBank/DDBJ databases">
        <authorList>
            <person name="Sayadi A."/>
        </authorList>
    </citation>
    <scope>NUCLEOTIDE SEQUENCE</scope>
</reference>
<evidence type="ECO:0000313" key="1">
    <source>
        <dbReference type="EMBL" id="CAH1960645.1"/>
    </source>
</evidence>
<protein>
    <submittedName>
        <fullName evidence="1">Uncharacterized protein</fullName>
    </submittedName>
</protein>
<accession>A0A9P0P0K8</accession>
<dbReference type="EMBL" id="CAKOFQ010006688">
    <property type="protein sequence ID" value="CAH1960645.1"/>
    <property type="molecule type" value="Genomic_DNA"/>
</dbReference>
<keyword evidence="2" id="KW-1185">Reference proteome</keyword>
<proteinExistence type="predicted"/>
<evidence type="ECO:0000313" key="2">
    <source>
        <dbReference type="Proteomes" id="UP001152888"/>
    </source>
</evidence>